<reference evidence="2 3" key="1">
    <citation type="submission" date="2019-11" db="EMBL/GenBank/DDBJ databases">
        <title>Draft genome of Amycolatopsis RM579.</title>
        <authorList>
            <person name="Duangmal K."/>
            <person name="Mingma R."/>
        </authorList>
    </citation>
    <scope>NUCLEOTIDE SEQUENCE [LARGE SCALE GENOMIC DNA]</scope>
    <source>
        <strain evidence="2 3">RM579</strain>
    </source>
</reference>
<evidence type="ECO:0000313" key="2">
    <source>
        <dbReference type="EMBL" id="MTD57355.1"/>
    </source>
</evidence>
<dbReference type="Proteomes" id="UP000440096">
    <property type="component" value="Unassembled WGS sequence"/>
</dbReference>
<protein>
    <submittedName>
        <fullName evidence="2">VOC family protein</fullName>
    </submittedName>
</protein>
<dbReference type="EMBL" id="WMBA01000047">
    <property type="protein sequence ID" value="MTD57355.1"/>
    <property type="molecule type" value="Genomic_DNA"/>
</dbReference>
<dbReference type="SUPFAM" id="SSF54593">
    <property type="entry name" value="Glyoxalase/Bleomycin resistance protein/Dihydroxybiphenyl dioxygenase"/>
    <property type="match status" value="1"/>
</dbReference>
<dbReference type="InterPro" id="IPR004360">
    <property type="entry name" value="Glyas_Fos-R_dOase_dom"/>
</dbReference>
<dbReference type="AlphaFoldDB" id="A0A6N7YWB2"/>
<evidence type="ECO:0000313" key="3">
    <source>
        <dbReference type="Proteomes" id="UP000440096"/>
    </source>
</evidence>
<dbReference type="Pfam" id="PF00903">
    <property type="entry name" value="Glyoxalase"/>
    <property type="match status" value="1"/>
</dbReference>
<organism evidence="2 3">
    <name type="scientific">Amycolatopsis pithecellobii</name>
    <dbReference type="NCBI Taxonomy" id="664692"/>
    <lineage>
        <taxon>Bacteria</taxon>
        <taxon>Bacillati</taxon>
        <taxon>Actinomycetota</taxon>
        <taxon>Actinomycetes</taxon>
        <taxon>Pseudonocardiales</taxon>
        <taxon>Pseudonocardiaceae</taxon>
        <taxon>Amycolatopsis</taxon>
    </lineage>
</organism>
<evidence type="ECO:0000259" key="1">
    <source>
        <dbReference type="PROSITE" id="PS51819"/>
    </source>
</evidence>
<dbReference type="CDD" id="cd07247">
    <property type="entry name" value="SgaA_N_like"/>
    <property type="match status" value="1"/>
</dbReference>
<dbReference type="InterPro" id="IPR029068">
    <property type="entry name" value="Glyas_Bleomycin-R_OHBP_Dase"/>
</dbReference>
<sequence>MPRPVHFEIHASDPERAITFYTTVFEWSFERWGTKPYWLISTGCGPGIDGGLVPRQGPAPAEGAPVNAYPNTMEVPDVDAAVRRVGQAGGSVVVPKTALTGMGWLVYCTDTEGNIFGLLENDTSAE</sequence>
<dbReference type="RefSeq" id="WP_154759498.1">
    <property type="nucleotide sequence ID" value="NZ_WMBA01000047.1"/>
</dbReference>
<proteinExistence type="predicted"/>
<dbReference type="PANTHER" id="PTHR33993:SF2">
    <property type="entry name" value="VOC DOMAIN-CONTAINING PROTEIN"/>
    <property type="match status" value="1"/>
</dbReference>
<keyword evidence="3" id="KW-1185">Reference proteome</keyword>
<dbReference type="Gene3D" id="3.10.180.10">
    <property type="entry name" value="2,3-Dihydroxybiphenyl 1,2-Dioxygenase, domain 1"/>
    <property type="match status" value="1"/>
</dbReference>
<gene>
    <name evidence="2" type="ORF">GKO32_25780</name>
</gene>
<feature type="domain" description="VOC" evidence="1">
    <location>
        <begin position="3"/>
        <end position="121"/>
    </location>
</feature>
<dbReference type="PANTHER" id="PTHR33993">
    <property type="entry name" value="GLYOXALASE-RELATED"/>
    <property type="match status" value="1"/>
</dbReference>
<accession>A0A6N7YWB2</accession>
<dbReference type="InterPro" id="IPR037523">
    <property type="entry name" value="VOC_core"/>
</dbReference>
<comment type="caution">
    <text evidence="2">The sequence shown here is derived from an EMBL/GenBank/DDBJ whole genome shotgun (WGS) entry which is preliminary data.</text>
</comment>
<dbReference type="PROSITE" id="PS51819">
    <property type="entry name" value="VOC"/>
    <property type="match status" value="1"/>
</dbReference>
<dbReference type="InterPro" id="IPR052164">
    <property type="entry name" value="Anthracycline_SecMetBiosynth"/>
</dbReference>
<name>A0A6N7YWB2_9PSEU</name>
<dbReference type="OrthoDB" id="9793039at2"/>